<feature type="transmembrane region" description="Helical" evidence="7">
    <location>
        <begin position="390"/>
        <end position="410"/>
    </location>
</feature>
<evidence type="ECO:0000313" key="8">
    <source>
        <dbReference type="EMBL" id="MEA5426444.1"/>
    </source>
</evidence>
<feature type="transmembrane region" description="Helical" evidence="7">
    <location>
        <begin position="283"/>
        <end position="309"/>
    </location>
</feature>
<comment type="subcellular location">
    <subcellularLocation>
        <location evidence="1">Membrane</location>
        <topology evidence="1">Multi-pass membrane protein</topology>
    </subcellularLocation>
</comment>
<evidence type="ECO:0000313" key="9">
    <source>
        <dbReference type="Proteomes" id="UP001302222"/>
    </source>
</evidence>
<feature type="transmembrane region" description="Helical" evidence="7">
    <location>
        <begin position="83"/>
        <end position="103"/>
    </location>
</feature>
<feature type="transmembrane region" description="Helical" evidence="7">
    <location>
        <begin position="422"/>
        <end position="440"/>
    </location>
</feature>
<evidence type="ECO:0000256" key="1">
    <source>
        <dbReference type="ARBA" id="ARBA00004141"/>
    </source>
</evidence>
<feature type="transmembrane region" description="Helical" evidence="7">
    <location>
        <begin position="6"/>
        <end position="27"/>
    </location>
</feature>
<feature type="transmembrane region" description="Helical" evidence="7">
    <location>
        <begin position="184"/>
        <end position="203"/>
    </location>
</feature>
<feature type="transmembrane region" description="Helical" evidence="7">
    <location>
        <begin position="481"/>
        <end position="499"/>
    </location>
</feature>
<evidence type="ECO:0000256" key="4">
    <source>
        <dbReference type="ARBA" id="ARBA00022989"/>
    </source>
</evidence>
<dbReference type="Gene3D" id="1.20.1730.10">
    <property type="entry name" value="Sodium/glucose cotransporter"/>
    <property type="match status" value="1"/>
</dbReference>
<keyword evidence="4 7" id="KW-1133">Transmembrane helix</keyword>
<accession>A0ABU5SHE5</accession>
<dbReference type="CDD" id="cd10325">
    <property type="entry name" value="SLC5sbd_vSGLT"/>
    <property type="match status" value="1"/>
</dbReference>
<feature type="transmembrane region" description="Helical" evidence="7">
    <location>
        <begin position="240"/>
        <end position="262"/>
    </location>
</feature>
<dbReference type="EMBL" id="JAYGIM010000005">
    <property type="protein sequence ID" value="MEA5426444.1"/>
    <property type="molecule type" value="Genomic_DNA"/>
</dbReference>
<evidence type="ECO:0000256" key="2">
    <source>
        <dbReference type="ARBA" id="ARBA00006434"/>
    </source>
</evidence>
<dbReference type="InterPro" id="IPR001734">
    <property type="entry name" value="Na/solute_symporter"/>
</dbReference>
<feature type="transmembrane region" description="Helical" evidence="7">
    <location>
        <begin position="447"/>
        <end position="469"/>
    </location>
</feature>
<dbReference type="Proteomes" id="UP001302222">
    <property type="component" value="Unassembled WGS sequence"/>
</dbReference>
<sequence length="540" mass="59639">MNSLHQLDYVVFSLYLILVGSYGYWVFQRDKTKNSTTKGFFLAEGSLTWWAIGASLIASNISAEHFIGMSGSGFAIGLAISSYEWMSAATLIVVAVFFIPIYLKNKIYTMPQLLSLRYNDTVATIMAVFWLLLYVFINLTSILYLGSLALETITGLQFEYCMGALAIFAILITLGGMKVIGYTDVIQVVVLILGGLATTYLALNMVSDKFGGEGVFDGLSLLKTKADDHFHMIFSKGDKYYYELPGLSILIGGMWINNLNYWGCNQYIVQRALGADLKTARSGIIFAAFLKLLIPLICVIPGIAAYVLYNNGSLQQEMVDINGIVKPDHAYPSLMNLLPMGLKGLAFAALTAAIVASLASKCNSIATIFSLDIYKKILKKDATERNTVLVGRYAVWVSFAIALLVTPQLRHLEQAYQFIQEYSNYITPGAFALFSLGLFWKKTTSNAAIIAAVLTLPLSLLFKMLPEWIGIEPIPFLDRTLWVYLILVVIMVTVSLIEGRKKEETKGLAIDSSMFKVSDSFVVVSVLICGVLAALYTVFW</sequence>
<organism evidence="8 9">
    <name type="scientific">Arcicella lustrica</name>
    <dbReference type="NCBI Taxonomy" id="2984196"/>
    <lineage>
        <taxon>Bacteria</taxon>
        <taxon>Pseudomonadati</taxon>
        <taxon>Bacteroidota</taxon>
        <taxon>Cytophagia</taxon>
        <taxon>Cytophagales</taxon>
        <taxon>Flectobacillaceae</taxon>
        <taxon>Arcicella</taxon>
    </lineage>
</organism>
<name>A0ABU5SHE5_9BACT</name>
<feature type="transmembrane region" description="Helical" evidence="7">
    <location>
        <begin position="39"/>
        <end position="63"/>
    </location>
</feature>
<dbReference type="PANTHER" id="PTHR11819:SF195">
    <property type="entry name" value="SODIUM_GLUCOSE COTRANSPORTER 4"/>
    <property type="match status" value="1"/>
</dbReference>
<dbReference type="PROSITE" id="PS50283">
    <property type="entry name" value="NA_SOLUT_SYMP_3"/>
    <property type="match status" value="1"/>
</dbReference>
<comment type="similarity">
    <text evidence="2 6">Belongs to the sodium:solute symporter (SSF) (TC 2.A.21) family.</text>
</comment>
<feature type="transmembrane region" description="Helical" evidence="7">
    <location>
        <begin position="157"/>
        <end position="177"/>
    </location>
</feature>
<evidence type="ECO:0000256" key="7">
    <source>
        <dbReference type="SAM" id="Phobius"/>
    </source>
</evidence>
<keyword evidence="3 7" id="KW-0812">Transmembrane</keyword>
<proteinExistence type="inferred from homology"/>
<reference evidence="8 9" key="1">
    <citation type="submission" date="2023-12" db="EMBL/GenBank/DDBJ databases">
        <title>Novel species of the genus Arcicella isolated from rivers.</title>
        <authorList>
            <person name="Lu H."/>
        </authorList>
    </citation>
    <scope>NUCLEOTIDE SEQUENCE [LARGE SCALE GENOMIC DNA]</scope>
    <source>
        <strain evidence="8 9">DC25W</strain>
    </source>
</reference>
<dbReference type="Pfam" id="PF00474">
    <property type="entry name" value="SSF"/>
    <property type="match status" value="1"/>
</dbReference>
<evidence type="ECO:0000256" key="3">
    <source>
        <dbReference type="ARBA" id="ARBA00022692"/>
    </source>
</evidence>
<dbReference type="InterPro" id="IPR038377">
    <property type="entry name" value="Na/Glc_symporter_sf"/>
</dbReference>
<dbReference type="RefSeq" id="WP_323257608.1">
    <property type="nucleotide sequence ID" value="NZ_JAYGIM010000005.1"/>
</dbReference>
<dbReference type="NCBIfam" id="TIGR00813">
    <property type="entry name" value="sss"/>
    <property type="match status" value="1"/>
</dbReference>
<keyword evidence="5 7" id="KW-0472">Membrane</keyword>
<feature type="transmembrane region" description="Helical" evidence="7">
    <location>
        <begin position="124"/>
        <end position="145"/>
    </location>
</feature>
<keyword evidence="9" id="KW-1185">Reference proteome</keyword>
<gene>
    <name evidence="8" type="ORF">VB798_07680</name>
</gene>
<feature type="transmembrane region" description="Helical" evidence="7">
    <location>
        <begin position="345"/>
        <end position="369"/>
    </location>
</feature>
<dbReference type="PANTHER" id="PTHR11819">
    <property type="entry name" value="SOLUTE CARRIER FAMILY 5"/>
    <property type="match status" value="1"/>
</dbReference>
<comment type="caution">
    <text evidence="8">The sequence shown here is derived from an EMBL/GenBank/DDBJ whole genome shotgun (WGS) entry which is preliminary data.</text>
</comment>
<protein>
    <submittedName>
        <fullName evidence="8">Sodium/sugar symporter</fullName>
    </submittedName>
</protein>
<evidence type="ECO:0000256" key="5">
    <source>
        <dbReference type="ARBA" id="ARBA00023136"/>
    </source>
</evidence>
<feature type="transmembrane region" description="Helical" evidence="7">
    <location>
        <begin position="520"/>
        <end position="539"/>
    </location>
</feature>
<evidence type="ECO:0000256" key="6">
    <source>
        <dbReference type="RuleBase" id="RU362091"/>
    </source>
</evidence>